<proteinExistence type="predicted"/>
<evidence type="ECO:0000259" key="2">
    <source>
        <dbReference type="Pfam" id="PF13472"/>
    </source>
</evidence>
<reference evidence="3 4" key="1">
    <citation type="submission" date="2018-11" db="EMBL/GenBank/DDBJ databases">
        <title>Sequencing the genomes of 1000 actinobacteria strains.</title>
        <authorList>
            <person name="Klenk H.-P."/>
        </authorList>
    </citation>
    <scope>NUCLEOTIDE SEQUENCE [LARGE SCALE GENOMIC DNA]</scope>
    <source>
        <strain evidence="3 4">DSM 14012</strain>
    </source>
</reference>
<dbReference type="InterPro" id="IPR051532">
    <property type="entry name" value="Ester_Hydrolysis_Enzymes"/>
</dbReference>
<dbReference type="InterPro" id="IPR036514">
    <property type="entry name" value="SGNH_hydro_sf"/>
</dbReference>
<keyword evidence="4" id="KW-1185">Reference proteome</keyword>
<keyword evidence="1" id="KW-0812">Transmembrane</keyword>
<sequence>MARQRPRLRRRWLAAFIAAAIAVTAVITVSGLRADVQQTTVARADTSGSEVAVGPLVAFYGDSYTKGSAASSPAARWSSLVAQAEGWTEYNAGYPGLGFVRKRDKVGDVTADVIAQHPEVLIVALGINDNFEWTGNEQAIQEAILPEFQRLRDGLPGTRIIVVEPWWYTAERPASVEQIIGWVHDAADTIGADYISGASHWLDEDPATWISADGLHPSDAGYAHLAQRMLEELDALTPALPGR</sequence>
<evidence type="ECO:0000313" key="4">
    <source>
        <dbReference type="Proteomes" id="UP000266915"/>
    </source>
</evidence>
<keyword evidence="1" id="KW-0472">Membrane</keyword>
<dbReference type="Gene3D" id="3.40.50.1110">
    <property type="entry name" value="SGNH hydrolase"/>
    <property type="match status" value="1"/>
</dbReference>
<dbReference type="SUPFAM" id="SSF52266">
    <property type="entry name" value="SGNH hydrolase"/>
    <property type="match status" value="1"/>
</dbReference>
<dbReference type="InterPro" id="IPR013830">
    <property type="entry name" value="SGNH_hydro"/>
</dbReference>
<dbReference type="AlphaFoldDB" id="A0A3N2C592"/>
<dbReference type="PANTHER" id="PTHR30383">
    <property type="entry name" value="THIOESTERASE 1/PROTEASE 1/LYSOPHOSPHOLIPASE L1"/>
    <property type="match status" value="1"/>
</dbReference>
<accession>A0A3N2C592</accession>
<dbReference type="RefSeq" id="WP_085512456.1">
    <property type="nucleotide sequence ID" value="NZ_FXAP01000004.1"/>
</dbReference>
<feature type="domain" description="SGNH hydrolase-type esterase" evidence="2">
    <location>
        <begin position="59"/>
        <end position="223"/>
    </location>
</feature>
<comment type="caution">
    <text evidence="3">The sequence shown here is derived from an EMBL/GenBank/DDBJ whole genome shotgun (WGS) entry which is preliminary data.</text>
</comment>
<dbReference type="Proteomes" id="UP000266915">
    <property type="component" value="Unassembled WGS sequence"/>
</dbReference>
<name>A0A3N2C592_9MICO</name>
<feature type="transmembrane region" description="Helical" evidence="1">
    <location>
        <begin position="12"/>
        <end position="32"/>
    </location>
</feature>
<evidence type="ECO:0000256" key="1">
    <source>
        <dbReference type="SAM" id="Phobius"/>
    </source>
</evidence>
<dbReference type="PANTHER" id="PTHR30383:SF29">
    <property type="entry name" value="SGNH HYDROLASE-TYPE ESTERASE DOMAIN-CONTAINING PROTEIN"/>
    <property type="match status" value="1"/>
</dbReference>
<protein>
    <submittedName>
        <fullName evidence="3">Lysophospholipase L1-like esterase</fullName>
    </submittedName>
</protein>
<dbReference type="EMBL" id="RKHL01000001">
    <property type="protein sequence ID" value="ROR82675.1"/>
    <property type="molecule type" value="Genomic_DNA"/>
</dbReference>
<evidence type="ECO:0000313" key="3">
    <source>
        <dbReference type="EMBL" id="ROR82675.1"/>
    </source>
</evidence>
<dbReference type="CDD" id="cd00229">
    <property type="entry name" value="SGNH_hydrolase"/>
    <property type="match status" value="1"/>
</dbReference>
<gene>
    <name evidence="3" type="ORF">EDD42_2769</name>
</gene>
<keyword evidence="1" id="KW-1133">Transmembrane helix</keyword>
<dbReference type="Pfam" id="PF13472">
    <property type="entry name" value="Lipase_GDSL_2"/>
    <property type="match status" value="1"/>
</dbReference>
<organism evidence="3 4">
    <name type="scientific">Plantibacter flavus</name>
    <dbReference type="NCBI Taxonomy" id="150123"/>
    <lineage>
        <taxon>Bacteria</taxon>
        <taxon>Bacillati</taxon>
        <taxon>Actinomycetota</taxon>
        <taxon>Actinomycetes</taxon>
        <taxon>Micrococcales</taxon>
        <taxon>Microbacteriaceae</taxon>
        <taxon>Plantibacter</taxon>
    </lineage>
</organism>